<evidence type="ECO:0000313" key="1">
    <source>
        <dbReference type="EMBL" id="TCC40570.1"/>
    </source>
</evidence>
<comment type="caution">
    <text evidence="1">The sequence shown here is derived from an EMBL/GenBank/DDBJ whole genome shotgun (WGS) entry which is preliminary data.</text>
</comment>
<proteinExistence type="predicted"/>
<evidence type="ECO:0008006" key="3">
    <source>
        <dbReference type="Google" id="ProtNLM"/>
    </source>
</evidence>
<name>A0A4R0J4W3_9ACTN</name>
<organism evidence="1 2">
    <name type="scientific">Kribbella speibonae</name>
    <dbReference type="NCBI Taxonomy" id="1572660"/>
    <lineage>
        <taxon>Bacteria</taxon>
        <taxon>Bacillati</taxon>
        <taxon>Actinomycetota</taxon>
        <taxon>Actinomycetes</taxon>
        <taxon>Propionibacteriales</taxon>
        <taxon>Kribbellaceae</taxon>
        <taxon>Kribbella</taxon>
    </lineage>
</organism>
<dbReference type="RefSeq" id="WP_131495241.1">
    <property type="nucleotide sequence ID" value="NZ_SJKC01000001.1"/>
</dbReference>
<gene>
    <name evidence="1" type="ORF">E0H92_02390</name>
</gene>
<evidence type="ECO:0000313" key="2">
    <source>
        <dbReference type="Proteomes" id="UP000294225"/>
    </source>
</evidence>
<reference evidence="1 2" key="1">
    <citation type="submission" date="2019-02" db="EMBL/GenBank/DDBJ databases">
        <title>Kribbella capetownensis sp. nov. and Kribbella speibonae sp. nov., isolated from soil.</title>
        <authorList>
            <person name="Curtis S.M."/>
            <person name="Norton I."/>
            <person name="Everest G.J."/>
            <person name="Meyers P.R."/>
        </authorList>
    </citation>
    <scope>NUCLEOTIDE SEQUENCE [LARGE SCALE GENOMIC DNA]</scope>
    <source>
        <strain evidence="1 2">YM55</strain>
    </source>
</reference>
<dbReference type="EMBL" id="SJKC01000001">
    <property type="protein sequence ID" value="TCC40570.1"/>
    <property type="molecule type" value="Genomic_DNA"/>
</dbReference>
<protein>
    <recommendedName>
        <fullName evidence="3">CdiI immunity protein domain-containing protein</fullName>
    </recommendedName>
</protein>
<accession>A0A4R0J4W3</accession>
<sequence>MAIARYWLTDKTAPFATFLNLLDAYYHPEIRDDNFDALVQRARSSQADDEELAIFKQQFEQLLRGHRDGLHPKALATAAGYDQRNDDEFLVWLWGELYPGEGVPGAGD</sequence>
<dbReference type="Proteomes" id="UP000294225">
    <property type="component" value="Unassembled WGS sequence"/>
</dbReference>
<dbReference type="AlphaFoldDB" id="A0A4R0J4W3"/>